<dbReference type="Pfam" id="PF25601">
    <property type="entry name" value="AAA_lid_14"/>
    <property type="match status" value="1"/>
</dbReference>
<dbReference type="Gene3D" id="3.40.50.300">
    <property type="entry name" value="P-loop containing nucleotide triphosphate hydrolases"/>
    <property type="match status" value="1"/>
</dbReference>
<dbReference type="FunFam" id="3.40.50.300:FF:000006">
    <property type="entry name" value="DNA-binding transcriptional regulator NtrC"/>
    <property type="match status" value="1"/>
</dbReference>
<keyword evidence="9" id="KW-1185">Reference proteome</keyword>
<evidence type="ECO:0000256" key="2">
    <source>
        <dbReference type="ARBA" id="ARBA00022840"/>
    </source>
</evidence>
<dbReference type="PANTHER" id="PTHR32071">
    <property type="entry name" value="TRANSCRIPTIONAL REGULATORY PROTEIN"/>
    <property type="match status" value="1"/>
</dbReference>
<gene>
    <name evidence="8" type="primary">prsR</name>
    <name evidence="8" type="ORF">G3480_05335</name>
</gene>
<dbReference type="Gene3D" id="1.10.10.60">
    <property type="entry name" value="Homeodomain-like"/>
    <property type="match status" value="1"/>
</dbReference>
<dbReference type="InterPro" id="IPR011006">
    <property type="entry name" value="CheY-like_superfamily"/>
</dbReference>
<dbReference type="InterPro" id="IPR002197">
    <property type="entry name" value="HTH_Fis"/>
</dbReference>
<dbReference type="SMART" id="SM00382">
    <property type="entry name" value="AAA"/>
    <property type="match status" value="1"/>
</dbReference>
<dbReference type="Pfam" id="PF00158">
    <property type="entry name" value="Sigma54_activat"/>
    <property type="match status" value="1"/>
</dbReference>
<dbReference type="SUPFAM" id="SSF52540">
    <property type="entry name" value="P-loop containing nucleoside triphosphate hydrolases"/>
    <property type="match status" value="1"/>
</dbReference>
<dbReference type="PROSITE" id="PS00676">
    <property type="entry name" value="SIGMA54_INTERACT_2"/>
    <property type="match status" value="1"/>
</dbReference>
<dbReference type="Gene3D" id="3.40.50.2300">
    <property type="match status" value="1"/>
</dbReference>
<evidence type="ECO:0000259" key="6">
    <source>
        <dbReference type="PROSITE" id="PS50045"/>
    </source>
</evidence>
<keyword evidence="2" id="KW-0067">ATP-binding</keyword>
<dbReference type="PRINTS" id="PR01590">
    <property type="entry name" value="HTHFIS"/>
</dbReference>
<dbReference type="SMART" id="SM00448">
    <property type="entry name" value="REC"/>
    <property type="match status" value="1"/>
</dbReference>
<dbReference type="Pfam" id="PF02954">
    <property type="entry name" value="HTH_8"/>
    <property type="match status" value="1"/>
</dbReference>
<dbReference type="AlphaFoldDB" id="A0A6P1DRE2"/>
<dbReference type="Gene3D" id="1.10.8.60">
    <property type="match status" value="1"/>
</dbReference>
<keyword evidence="5" id="KW-0597">Phosphoprotein</keyword>
<evidence type="ECO:0000256" key="5">
    <source>
        <dbReference type="PROSITE-ProRule" id="PRU00169"/>
    </source>
</evidence>
<dbReference type="Pfam" id="PF00072">
    <property type="entry name" value="Response_reg"/>
    <property type="match status" value="1"/>
</dbReference>
<dbReference type="InterPro" id="IPR025943">
    <property type="entry name" value="Sigma_54_int_dom_ATP-bd_2"/>
</dbReference>
<keyword evidence="4" id="KW-0804">Transcription</keyword>
<dbReference type="NCBIfam" id="TIGR02915">
    <property type="entry name" value="PEP_resp_reg"/>
    <property type="match status" value="1"/>
</dbReference>
<dbReference type="InterPro" id="IPR058031">
    <property type="entry name" value="AAA_lid_NorR"/>
</dbReference>
<feature type="domain" description="Response regulatory" evidence="7">
    <location>
        <begin position="7"/>
        <end position="124"/>
    </location>
</feature>
<accession>A0A6P1DRE2</accession>
<evidence type="ECO:0000256" key="4">
    <source>
        <dbReference type="ARBA" id="ARBA00023163"/>
    </source>
</evidence>
<reference evidence="8 9" key="2">
    <citation type="submission" date="2020-02" db="EMBL/GenBank/DDBJ databases">
        <title>Genome sequences of Thiorhodococcus mannitoliphagus and Thiorhodococcus minor, purple sulfur photosynthetic bacteria in the gammaproteobacterial family, Chromatiaceae.</title>
        <authorList>
            <person name="Aviles F.A."/>
            <person name="Meyer T.E."/>
            <person name="Kyndt J.A."/>
        </authorList>
    </citation>
    <scope>NUCLEOTIDE SEQUENCE [LARGE SCALE GENOMIC DNA]</scope>
    <source>
        <strain evidence="8 9">DSM 18266</strain>
    </source>
</reference>
<dbReference type="SUPFAM" id="SSF46689">
    <property type="entry name" value="Homeodomain-like"/>
    <property type="match status" value="1"/>
</dbReference>
<evidence type="ECO:0000313" key="9">
    <source>
        <dbReference type="Proteomes" id="UP000471640"/>
    </source>
</evidence>
<name>A0A6P1DRE2_9GAMM</name>
<feature type="modified residue" description="4-aspartylphosphate" evidence="5">
    <location>
        <position position="54"/>
    </location>
</feature>
<organism evidence="8 9">
    <name type="scientific">Thiorhodococcus mannitoliphagus</name>
    <dbReference type="NCBI Taxonomy" id="329406"/>
    <lineage>
        <taxon>Bacteria</taxon>
        <taxon>Pseudomonadati</taxon>
        <taxon>Pseudomonadota</taxon>
        <taxon>Gammaproteobacteria</taxon>
        <taxon>Chromatiales</taxon>
        <taxon>Chromatiaceae</taxon>
        <taxon>Thiorhodococcus</taxon>
    </lineage>
</organism>
<evidence type="ECO:0000256" key="3">
    <source>
        <dbReference type="ARBA" id="ARBA00023015"/>
    </source>
</evidence>
<keyword evidence="1" id="KW-0547">Nucleotide-binding</keyword>
<evidence type="ECO:0000259" key="7">
    <source>
        <dbReference type="PROSITE" id="PS50110"/>
    </source>
</evidence>
<dbReference type="SUPFAM" id="SSF52172">
    <property type="entry name" value="CheY-like"/>
    <property type="match status" value="1"/>
</dbReference>
<reference evidence="9" key="1">
    <citation type="journal article" date="2020" name="Microbiol. Resour. Announc.">
        <title>Draft Genome Sequences of Thiorhodococcus mannitoliphagus and Thiorhodococcus minor, Purple Sulfur Photosynthetic Bacteria in the Gammaproteobacterial Family Chromatiaceae.</title>
        <authorList>
            <person name="Aviles F.A."/>
            <person name="Meyer T.E."/>
            <person name="Kyndt J.A."/>
        </authorList>
    </citation>
    <scope>NUCLEOTIDE SEQUENCE [LARGE SCALE GENOMIC DNA]</scope>
    <source>
        <strain evidence="9">DSM 18266</strain>
    </source>
</reference>
<dbReference type="GO" id="GO:0005524">
    <property type="term" value="F:ATP binding"/>
    <property type="evidence" value="ECO:0007669"/>
    <property type="project" value="UniProtKB-KW"/>
</dbReference>
<dbReference type="InterPro" id="IPR003593">
    <property type="entry name" value="AAA+_ATPase"/>
</dbReference>
<protein>
    <submittedName>
        <fullName evidence="8">PEP-CTERM-box response regulator transcription factor</fullName>
    </submittedName>
</protein>
<dbReference type="PANTHER" id="PTHR32071:SF113">
    <property type="entry name" value="ALGINATE BIOSYNTHESIS TRANSCRIPTIONAL REGULATORY PROTEIN ALGB"/>
    <property type="match status" value="1"/>
</dbReference>
<dbReference type="InterPro" id="IPR014264">
    <property type="entry name" value="PEP-CTERM_resp_reg"/>
</dbReference>
<dbReference type="PROSITE" id="PS50045">
    <property type="entry name" value="SIGMA54_INTERACT_4"/>
    <property type="match status" value="1"/>
</dbReference>
<dbReference type="GO" id="GO:0000160">
    <property type="term" value="P:phosphorelay signal transduction system"/>
    <property type="evidence" value="ECO:0007669"/>
    <property type="project" value="InterPro"/>
</dbReference>
<evidence type="ECO:0000256" key="1">
    <source>
        <dbReference type="ARBA" id="ARBA00022741"/>
    </source>
</evidence>
<sequence length="452" mass="49917">MKGAAKPLLVVEDDPGLQSQLRWCFDRFDVEVASDRREALAQLRRHRPSVVTLDLGLPPDPGGVSEGMATLAEIMELAPQTKVIVVTGNDDRPNAVKAIALGAYDFYPKPIDSVTLNLVAERAHRLFELESENRELQQRRVDTPLRGVIATSPQMLKACRTVEKVAAADVTVLILGESGTGKELFARALHEGGSRASGRLVAINCAAIPENLLESELFGYEKGAFTGAVKQTFGKIEHANGGTLFLDEIGDLPQALQAKLLRFLQERVIERLGGRQEIAVDLRVVCATHQDLESQIASGRFREDLYYRISEVTIRLPPLREREGDALVLARAFLDQYNAEYGRSLRGFTKDALAAIEQYGWPGNVREIESRIKRAVIMAEGRQLSSSDLDLMADNDLVPLCLQEARDQAESLALRQALNRVDGNMTLAAQMLGITRPTLYRLLEKFGMKSAD</sequence>
<dbReference type="GO" id="GO:0006355">
    <property type="term" value="P:regulation of DNA-templated transcription"/>
    <property type="evidence" value="ECO:0007669"/>
    <property type="project" value="InterPro"/>
</dbReference>
<dbReference type="InterPro" id="IPR001789">
    <property type="entry name" value="Sig_transdc_resp-reg_receiver"/>
</dbReference>
<dbReference type="GO" id="GO:0043565">
    <property type="term" value="F:sequence-specific DNA binding"/>
    <property type="evidence" value="ECO:0007669"/>
    <property type="project" value="InterPro"/>
</dbReference>
<feature type="domain" description="Sigma-54 factor interaction" evidence="6">
    <location>
        <begin position="148"/>
        <end position="377"/>
    </location>
</feature>
<dbReference type="PROSITE" id="PS50110">
    <property type="entry name" value="RESPONSE_REGULATORY"/>
    <property type="match status" value="1"/>
</dbReference>
<evidence type="ECO:0000313" key="8">
    <source>
        <dbReference type="EMBL" id="NEX19743.1"/>
    </source>
</evidence>
<keyword evidence="3" id="KW-0805">Transcription regulation</keyword>
<dbReference type="RefSeq" id="WP_164652637.1">
    <property type="nucleotide sequence ID" value="NZ_JAAIJR010000014.1"/>
</dbReference>
<dbReference type="CDD" id="cd00009">
    <property type="entry name" value="AAA"/>
    <property type="match status" value="1"/>
</dbReference>
<proteinExistence type="predicted"/>
<comment type="caution">
    <text evidence="8">The sequence shown here is derived from an EMBL/GenBank/DDBJ whole genome shotgun (WGS) entry which is preliminary data.</text>
</comment>
<dbReference type="InterPro" id="IPR002078">
    <property type="entry name" value="Sigma_54_int"/>
</dbReference>
<dbReference type="EMBL" id="JAAIJR010000014">
    <property type="protein sequence ID" value="NEX19743.1"/>
    <property type="molecule type" value="Genomic_DNA"/>
</dbReference>
<dbReference type="InterPro" id="IPR027417">
    <property type="entry name" value="P-loop_NTPase"/>
</dbReference>
<dbReference type="InterPro" id="IPR009057">
    <property type="entry name" value="Homeodomain-like_sf"/>
</dbReference>
<dbReference type="Proteomes" id="UP000471640">
    <property type="component" value="Unassembled WGS sequence"/>
</dbReference>
<dbReference type="InterPro" id="IPR025662">
    <property type="entry name" value="Sigma_54_int_dom_ATP-bd_1"/>
</dbReference>
<dbReference type="PROSITE" id="PS00675">
    <property type="entry name" value="SIGMA54_INTERACT_1"/>
    <property type="match status" value="1"/>
</dbReference>